<name>A0ABN7UAZ4_GIGMA</name>
<proteinExistence type="predicted"/>
<keyword evidence="4" id="KW-1185">Reference proteome</keyword>
<feature type="region of interest" description="Disordered" evidence="2">
    <location>
        <begin position="1"/>
        <end position="29"/>
    </location>
</feature>
<gene>
    <name evidence="3" type="ORF">GMARGA_LOCUS4629</name>
</gene>
<sequence>TRQSQEHNVLKNMKKQVQASSTTIAEDTTEDITKNTTKNMSKRQEMLAQTKLKEELIQLNQELSQLQNLEDKKLQQVEDQLKAASINMQLIKPVGRLHLEEVQPNLLKTILHLVSSDGQANE</sequence>
<accession>A0ABN7UAZ4</accession>
<reference evidence="3 4" key="1">
    <citation type="submission" date="2021-06" db="EMBL/GenBank/DDBJ databases">
        <authorList>
            <person name="Kallberg Y."/>
            <person name="Tangrot J."/>
            <person name="Rosling A."/>
        </authorList>
    </citation>
    <scope>NUCLEOTIDE SEQUENCE [LARGE SCALE GENOMIC DNA]</scope>
    <source>
        <strain evidence="3 4">120-4 pot B 10/14</strain>
    </source>
</reference>
<organism evidence="3 4">
    <name type="scientific">Gigaspora margarita</name>
    <dbReference type="NCBI Taxonomy" id="4874"/>
    <lineage>
        <taxon>Eukaryota</taxon>
        <taxon>Fungi</taxon>
        <taxon>Fungi incertae sedis</taxon>
        <taxon>Mucoromycota</taxon>
        <taxon>Glomeromycotina</taxon>
        <taxon>Glomeromycetes</taxon>
        <taxon>Diversisporales</taxon>
        <taxon>Gigasporaceae</taxon>
        <taxon>Gigaspora</taxon>
    </lineage>
</organism>
<evidence type="ECO:0000313" key="3">
    <source>
        <dbReference type="EMBL" id="CAG8552601.1"/>
    </source>
</evidence>
<dbReference type="Proteomes" id="UP000789901">
    <property type="component" value="Unassembled WGS sequence"/>
</dbReference>
<dbReference type="EMBL" id="CAJVQB010001839">
    <property type="protein sequence ID" value="CAG8552601.1"/>
    <property type="molecule type" value="Genomic_DNA"/>
</dbReference>
<evidence type="ECO:0000256" key="1">
    <source>
        <dbReference type="SAM" id="Coils"/>
    </source>
</evidence>
<keyword evidence="1" id="KW-0175">Coiled coil</keyword>
<evidence type="ECO:0000313" key="4">
    <source>
        <dbReference type="Proteomes" id="UP000789901"/>
    </source>
</evidence>
<feature type="non-terminal residue" evidence="3">
    <location>
        <position position="1"/>
    </location>
</feature>
<comment type="caution">
    <text evidence="3">The sequence shown here is derived from an EMBL/GenBank/DDBJ whole genome shotgun (WGS) entry which is preliminary data.</text>
</comment>
<protein>
    <submittedName>
        <fullName evidence="3">27457_t:CDS:1</fullName>
    </submittedName>
</protein>
<evidence type="ECO:0000256" key="2">
    <source>
        <dbReference type="SAM" id="MobiDB-lite"/>
    </source>
</evidence>
<feature type="coiled-coil region" evidence="1">
    <location>
        <begin position="49"/>
        <end position="80"/>
    </location>
</feature>